<keyword evidence="2" id="KW-1185">Reference proteome</keyword>
<dbReference type="InParanoid" id="S8EF24"/>
<reference evidence="1 2" key="1">
    <citation type="journal article" date="2012" name="Science">
        <title>The Paleozoic origin of enzymatic lignin decomposition reconstructed from 31 fungal genomes.</title>
        <authorList>
            <person name="Floudas D."/>
            <person name="Binder M."/>
            <person name="Riley R."/>
            <person name="Barry K."/>
            <person name="Blanchette R.A."/>
            <person name="Henrissat B."/>
            <person name="Martinez A.T."/>
            <person name="Otillar R."/>
            <person name="Spatafora J.W."/>
            <person name="Yadav J.S."/>
            <person name="Aerts A."/>
            <person name="Benoit I."/>
            <person name="Boyd A."/>
            <person name="Carlson A."/>
            <person name="Copeland A."/>
            <person name="Coutinho P.M."/>
            <person name="de Vries R.P."/>
            <person name="Ferreira P."/>
            <person name="Findley K."/>
            <person name="Foster B."/>
            <person name="Gaskell J."/>
            <person name="Glotzer D."/>
            <person name="Gorecki P."/>
            <person name="Heitman J."/>
            <person name="Hesse C."/>
            <person name="Hori C."/>
            <person name="Igarashi K."/>
            <person name="Jurgens J.A."/>
            <person name="Kallen N."/>
            <person name="Kersten P."/>
            <person name="Kohler A."/>
            <person name="Kuees U."/>
            <person name="Kumar T.K.A."/>
            <person name="Kuo A."/>
            <person name="LaButti K."/>
            <person name="Larrondo L.F."/>
            <person name="Lindquist E."/>
            <person name="Ling A."/>
            <person name="Lombard V."/>
            <person name="Lucas S."/>
            <person name="Lundell T."/>
            <person name="Martin R."/>
            <person name="McLaughlin D.J."/>
            <person name="Morgenstern I."/>
            <person name="Morin E."/>
            <person name="Murat C."/>
            <person name="Nagy L.G."/>
            <person name="Nolan M."/>
            <person name="Ohm R.A."/>
            <person name="Patyshakuliyeva A."/>
            <person name="Rokas A."/>
            <person name="Ruiz-Duenas F.J."/>
            <person name="Sabat G."/>
            <person name="Salamov A."/>
            <person name="Samejima M."/>
            <person name="Schmutz J."/>
            <person name="Slot J.C."/>
            <person name="St John F."/>
            <person name="Stenlid J."/>
            <person name="Sun H."/>
            <person name="Sun S."/>
            <person name="Syed K."/>
            <person name="Tsang A."/>
            <person name="Wiebenga A."/>
            <person name="Young D."/>
            <person name="Pisabarro A."/>
            <person name="Eastwood D.C."/>
            <person name="Martin F."/>
            <person name="Cullen D."/>
            <person name="Grigoriev I.V."/>
            <person name="Hibbett D.S."/>
        </authorList>
    </citation>
    <scope>NUCLEOTIDE SEQUENCE</scope>
    <source>
        <strain evidence="2">FP-58527</strain>
    </source>
</reference>
<organism evidence="1 2">
    <name type="scientific">Fomitopsis schrenkii</name>
    <name type="common">Brown rot fungus</name>
    <dbReference type="NCBI Taxonomy" id="2126942"/>
    <lineage>
        <taxon>Eukaryota</taxon>
        <taxon>Fungi</taxon>
        <taxon>Dikarya</taxon>
        <taxon>Basidiomycota</taxon>
        <taxon>Agaricomycotina</taxon>
        <taxon>Agaricomycetes</taxon>
        <taxon>Polyporales</taxon>
        <taxon>Fomitopsis</taxon>
    </lineage>
</organism>
<sequence length="55" mass="5997">MSTTELPHPVVQNDGQRKGLVYGFGRLMTELLLQNGETAVATLRKPEAIAELSSK</sequence>
<dbReference type="EMBL" id="KE504131">
    <property type="protein sequence ID" value="EPT03123.1"/>
    <property type="molecule type" value="Genomic_DNA"/>
</dbReference>
<gene>
    <name evidence="1" type="ORF">FOMPIDRAFT_1047118</name>
</gene>
<proteinExistence type="predicted"/>
<evidence type="ECO:0000313" key="1">
    <source>
        <dbReference type="EMBL" id="EPT03123.1"/>
    </source>
</evidence>
<evidence type="ECO:0000313" key="2">
    <source>
        <dbReference type="Proteomes" id="UP000015241"/>
    </source>
</evidence>
<dbReference type="Proteomes" id="UP000015241">
    <property type="component" value="Unassembled WGS sequence"/>
</dbReference>
<dbReference type="OrthoDB" id="1274115at2759"/>
<name>S8EF24_FOMSC</name>
<accession>S8EF24</accession>
<protein>
    <submittedName>
        <fullName evidence="1">Uncharacterized protein</fullName>
    </submittedName>
</protein>
<dbReference type="AlphaFoldDB" id="S8EF24"/>
<dbReference type="HOGENOM" id="CLU_3032336_0_0_1"/>